<dbReference type="KEGG" id="ccp:CHC_T00004074001"/>
<name>R7QDV1_CHOCR</name>
<evidence type="ECO:0000313" key="2">
    <source>
        <dbReference type="Proteomes" id="UP000012073"/>
    </source>
</evidence>
<dbReference type="GeneID" id="17323157"/>
<dbReference type="AlphaFoldDB" id="R7QDV1"/>
<protein>
    <submittedName>
        <fullName evidence="1">Uncharacterized protein</fullName>
    </submittedName>
</protein>
<keyword evidence="2" id="KW-1185">Reference proteome</keyword>
<dbReference type="RefSeq" id="XP_005715440.1">
    <property type="nucleotide sequence ID" value="XM_005715383.1"/>
</dbReference>
<organism evidence="1 2">
    <name type="scientific">Chondrus crispus</name>
    <name type="common">Carrageen Irish moss</name>
    <name type="synonym">Polymorpha crispa</name>
    <dbReference type="NCBI Taxonomy" id="2769"/>
    <lineage>
        <taxon>Eukaryota</taxon>
        <taxon>Rhodophyta</taxon>
        <taxon>Florideophyceae</taxon>
        <taxon>Rhodymeniophycidae</taxon>
        <taxon>Gigartinales</taxon>
        <taxon>Gigartinaceae</taxon>
        <taxon>Chondrus</taxon>
    </lineage>
</organism>
<reference evidence="2" key="1">
    <citation type="journal article" date="2013" name="Proc. Natl. Acad. Sci. U.S.A.">
        <title>Genome structure and metabolic features in the red seaweed Chondrus crispus shed light on evolution of the Archaeplastida.</title>
        <authorList>
            <person name="Collen J."/>
            <person name="Porcel B."/>
            <person name="Carre W."/>
            <person name="Ball S.G."/>
            <person name="Chaparro C."/>
            <person name="Tonon T."/>
            <person name="Barbeyron T."/>
            <person name="Michel G."/>
            <person name="Noel B."/>
            <person name="Valentin K."/>
            <person name="Elias M."/>
            <person name="Artiguenave F."/>
            <person name="Arun A."/>
            <person name="Aury J.M."/>
            <person name="Barbosa-Neto J.F."/>
            <person name="Bothwell J.H."/>
            <person name="Bouget F.Y."/>
            <person name="Brillet L."/>
            <person name="Cabello-Hurtado F."/>
            <person name="Capella-Gutierrez S."/>
            <person name="Charrier B."/>
            <person name="Cladiere L."/>
            <person name="Cock J.M."/>
            <person name="Coelho S.M."/>
            <person name="Colleoni C."/>
            <person name="Czjzek M."/>
            <person name="Da Silva C."/>
            <person name="Delage L."/>
            <person name="Denoeud F."/>
            <person name="Deschamps P."/>
            <person name="Dittami S.M."/>
            <person name="Gabaldon T."/>
            <person name="Gachon C.M."/>
            <person name="Groisillier A."/>
            <person name="Herve C."/>
            <person name="Jabbari K."/>
            <person name="Katinka M."/>
            <person name="Kloareg B."/>
            <person name="Kowalczyk N."/>
            <person name="Labadie K."/>
            <person name="Leblanc C."/>
            <person name="Lopez P.J."/>
            <person name="McLachlan D.H."/>
            <person name="Meslet-Cladiere L."/>
            <person name="Moustafa A."/>
            <person name="Nehr Z."/>
            <person name="Nyvall Collen P."/>
            <person name="Panaud O."/>
            <person name="Partensky F."/>
            <person name="Poulain J."/>
            <person name="Rensing S.A."/>
            <person name="Rousvoal S."/>
            <person name="Samson G."/>
            <person name="Symeonidi A."/>
            <person name="Weissenbach J."/>
            <person name="Zambounis A."/>
            <person name="Wincker P."/>
            <person name="Boyen C."/>
        </authorList>
    </citation>
    <scope>NUCLEOTIDE SEQUENCE [LARGE SCALE GENOMIC DNA]</scope>
    <source>
        <strain evidence="2">cv. Stackhouse</strain>
    </source>
</reference>
<dbReference type="Proteomes" id="UP000012073">
    <property type="component" value="Unassembled WGS sequence"/>
</dbReference>
<evidence type="ECO:0000313" key="1">
    <source>
        <dbReference type="EMBL" id="CDF35621.1"/>
    </source>
</evidence>
<sequence>MRIPRIISGACGRPSHITLYRSWRHRGQLAFFSEEVPSFL</sequence>
<dbReference type="EMBL" id="HG001737">
    <property type="protein sequence ID" value="CDF35621.1"/>
    <property type="molecule type" value="Genomic_DNA"/>
</dbReference>
<gene>
    <name evidence="1" type="ORF">CHC_T00004074001</name>
</gene>
<accession>R7QDV1</accession>
<dbReference type="Gramene" id="CDF35621">
    <property type="protein sequence ID" value="CDF35621"/>
    <property type="gene ID" value="CHC_T00004074001"/>
</dbReference>
<proteinExistence type="predicted"/>